<dbReference type="Proteomes" id="UP000215914">
    <property type="component" value="Chromosome 10"/>
</dbReference>
<dbReference type="EMBL" id="MNCJ02000325">
    <property type="protein sequence ID" value="KAF5787661.1"/>
    <property type="molecule type" value="Genomic_DNA"/>
</dbReference>
<sequence>MTDGQGGNMVKSTSKAPLIQGEFALERRVILIPEINEVSKFVRRGKTLRQDQQIRLRLADTTFVGPPVQPKPLEEDASL</sequence>
<gene>
    <name evidence="2" type="ORF">HannXRQ_Chr10g0309331</name>
    <name evidence="1" type="ORF">HanXRQr2_Chr10g0455341</name>
</gene>
<accession>A0A251TMP4</accession>
<protein>
    <submittedName>
        <fullName evidence="2">Uncharacterized protein</fullName>
    </submittedName>
</protein>
<evidence type="ECO:0000313" key="2">
    <source>
        <dbReference type="EMBL" id="OTG12407.1"/>
    </source>
</evidence>
<proteinExistence type="predicted"/>
<dbReference type="EMBL" id="CM007899">
    <property type="protein sequence ID" value="OTG12407.1"/>
    <property type="molecule type" value="Genomic_DNA"/>
</dbReference>
<reference evidence="1 3" key="1">
    <citation type="journal article" date="2017" name="Nature">
        <title>The sunflower genome provides insights into oil metabolism, flowering and Asterid evolution.</title>
        <authorList>
            <person name="Badouin H."/>
            <person name="Gouzy J."/>
            <person name="Grassa C.J."/>
            <person name="Murat F."/>
            <person name="Staton S.E."/>
            <person name="Cottret L."/>
            <person name="Lelandais-Briere C."/>
            <person name="Owens G.L."/>
            <person name="Carrere S."/>
            <person name="Mayjonade B."/>
            <person name="Legrand L."/>
            <person name="Gill N."/>
            <person name="Kane N.C."/>
            <person name="Bowers J.E."/>
            <person name="Hubner S."/>
            <person name="Bellec A."/>
            <person name="Berard A."/>
            <person name="Berges H."/>
            <person name="Blanchet N."/>
            <person name="Boniface M.C."/>
            <person name="Brunel D."/>
            <person name="Catrice O."/>
            <person name="Chaidir N."/>
            <person name="Claudel C."/>
            <person name="Donnadieu C."/>
            <person name="Faraut T."/>
            <person name="Fievet G."/>
            <person name="Helmstetter N."/>
            <person name="King M."/>
            <person name="Knapp S.J."/>
            <person name="Lai Z."/>
            <person name="Le Paslier M.C."/>
            <person name="Lippi Y."/>
            <person name="Lorenzon L."/>
            <person name="Mandel J.R."/>
            <person name="Marage G."/>
            <person name="Marchand G."/>
            <person name="Marquand E."/>
            <person name="Bret-Mestries E."/>
            <person name="Morien E."/>
            <person name="Nambeesan S."/>
            <person name="Nguyen T."/>
            <person name="Pegot-Espagnet P."/>
            <person name="Pouilly N."/>
            <person name="Raftis F."/>
            <person name="Sallet E."/>
            <person name="Schiex T."/>
            <person name="Thomas J."/>
            <person name="Vandecasteele C."/>
            <person name="Vares D."/>
            <person name="Vear F."/>
            <person name="Vautrin S."/>
            <person name="Crespi M."/>
            <person name="Mangin B."/>
            <person name="Burke J.M."/>
            <person name="Salse J."/>
            <person name="Munos S."/>
            <person name="Vincourt P."/>
            <person name="Rieseberg L.H."/>
            <person name="Langlade N.B."/>
        </authorList>
    </citation>
    <scope>NUCLEOTIDE SEQUENCE [LARGE SCALE GENOMIC DNA]</scope>
    <source>
        <strain evidence="3">cv. SF193</strain>
        <tissue evidence="1">Leaves</tissue>
    </source>
</reference>
<organism evidence="2 3">
    <name type="scientific">Helianthus annuus</name>
    <name type="common">Common sunflower</name>
    <dbReference type="NCBI Taxonomy" id="4232"/>
    <lineage>
        <taxon>Eukaryota</taxon>
        <taxon>Viridiplantae</taxon>
        <taxon>Streptophyta</taxon>
        <taxon>Embryophyta</taxon>
        <taxon>Tracheophyta</taxon>
        <taxon>Spermatophyta</taxon>
        <taxon>Magnoliopsida</taxon>
        <taxon>eudicotyledons</taxon>
        <taxon>Gunneridae</taxon>
        <taxon>Pentapetalae</taxon>
        <taxon>asterids</taxon>
        <taxon>campanulids</taxon>
        <taxon>Asterales</taxon>
        <taxon>Asteraceae</taxon>
        <taxon>Asteroideae</taxon>
        <taxon>Heliantheae alliance</taxon>
        <taxon>Heliantheae</taxon>
        <taxon>Helianthus</taxon>
    </lineage>
</organism>
<dbReference type="Gramene" id="mRNA:HanXRQr2_Chr10g0455341">
    <property type="protein sequence ID" value="mRNA:HanXRQr2_Chr10g0455341"/>
    <property type="gene ID" value="HanXRQr2_Chr10g0455341"/>
</dbReference>
<name>A0A251TMP4_HELAN</name>
<reference evidence="1" key="3">
    <citation type="submission" date="2020-06" db="EMBL/GenBank/DDBJ databases">
        <title>Helianthus annuus Genome sequencing and assembly Release 2.</title>
        <authorList>
            <person name="Gouzy J."/>
            <person name="Langlade N."/>
            <person name="Munos S."/>
        </authorList>
    </citation>
    <scope>NUCLEOTIDE SEQUENCE</scope>
    <source>
        <tissue evidence="1">Leaves</tissue>
    </source>
</reference>
<evidence type="ECO:0000313" key="3">
    <source>
        <dbReference type="Proteomes" id="UP000215914"/>
    </source>
</evidence>
<keyword evidence="3" id="KW-1185">Reference proteome</keyword>
<evidence type="ECO:0000313" key="1">
    <source>
        <dbReference type="EMBL" id="KAF5787661.1"/>
    </source>
</evidence>
<dbReference type="InParanoid" id="A0A251TMP4"/>
<reference evidence="2" key="2">
    <citation type="submission" date="2017-02" db="EMBL/GenBank/DDBJ databases">
        <title>Sunflower complete genome.</title>
        <authorList>
            <person name="Langlade N."/>
            <person name="Munos S."/>
        </authorList>
    </citation>
    <scope>NUCLEOTIDE SEQUENCE [LARGE SCALE GENOMIC DNA]</scope>
    <source>
        <tissue evidence="2">Leaves</tissue>
    </source>
</reference>
<dbReference type="AlphaFoldDB" id="A0A251TMP4"/>